<dbReference type="STRING" id="7234.B4GGJ5"/>
<dbReference type="InterPro" id="IPR013333">
    <property type="entry name" value="Ryan_recept"/>
</dbReference>
<dbReference type="PROSITE" id="PS50919">
    <property type="entry name" value="MIR"/>
    <property type="match status" value="1"/>
</dbReference>
<keyword evidence="5" id="KW-1185">Reference proteome</keyword>
<evidence type="ECO:0000256" key="2">
    <source>
        <dbReference type="SAM" id="MobiDB-lite"/>
    </source>
</evidence>
<dbReference type="GO" id="GO:0033017">
    <property type="term" value="C:sarcoplasmic reticulum membrane"/>
    <property type="evidence" value="ECO:0007669"/>
    <property type="project" value="TreeGrafter"/>
</dbReference>
<dbReference type="GO" id="GO:0014808">
    <property type="term" value="P:release of sequestered calcium ion into cytosol by sarcoplasmic reticulum"/>
    <property type="evidence" value="ECO:0007669"/>
    <property type="project" value="TreeGrafter"/>
</dbReference>
<dbReference type="CDD" id="cd23278">
    <property type="entry name" value="beta-trefoil_MIR_RyR"/>
    <property type="match status" value="1"/>
</dbReference>
<dbReference type="FunFam" id="1.25.10.30:FF:000002">
    <property type="entry name" value="ryanodine receptor isoform X2"/>
    <property type="match status" value="1"/>
</dbReference>
<dbReference type="PRINTS" id="PR00795">
    <property type="entry name" value="RYANODINER"/>
</dbReference>
<dbReference type="FunFam" id="2.80.10.50:FF:000021">
    <property type="entry name" value="Ryanodine receptor, isoform F"/>
    <property type="match status" value="1"/>
</dbReference>
<dbReference type="InterPro" id="IPR003877">
    <property type="entry name" value="SPRY_dom"/>
</dbReference>
<dbReference type="Gene3D" id="1.25.10.30">
    <property type="entry name" value="IP3 receptor type 1 binding core, RIH domain"/>
    <property type="match status" value="1"/>
</dbReference>
<dbReference type="SMART" id="SM00449">
    <property type="entry name" value="SPRY"/>
    <property type="match status" value="1"/>
</dbReference>
<dbReference type="InterPro" id="IPR014821">
    <property type="entry name" value="Ins145_P3_rcpt"/>
</dbReference>
<dbReference type="InterPro" id="IPR016093">
    <property type="entry name" value="MIR_motif"/>
</dbReference>
<proteinExistence type="predicted"/>
<evidence type="ECO:0000313" key="4">
    <source>
        <dbReference type="EMBL" id="EDW35615.1"/>
    </source>
</evidence>
<keyword evidence="1" id="KW-0677">Repeat</keyword>
<dbReference type="GO" id="GO:0005790">
    <property type="term" value="C:smooth endoplasmic reticulum"/>
    <property type="evidence" value="ECO:0007669"/>
    <property type="project" value="TreeGrafter"/>
</dbReference>
<dbReference type="OrthoDB" id="300855at2759"/>
<reference evidence="4 5" key="1">
    <citation type="journal article" date="2007" name="Nature">
        <title>Evolution of genes and genomes on the Drosophila phylogeny.</title>
        <authorList>
            <consortium name="Drosophila 12 Genomes Consortium"/>
            <person name="Clark A.G."/>
            <person name="Eisen M.B."/>
            <person name="Smith D.R."/>
            <person name="Bergman C.M."/>
            <person name="Oliver B."/>
            <person name="Markow T.A."/>
            <person name="Kaufman T.C."/>
            <person name="Kellis M."/>
            <person name="Gelbart W."/>
            <person name="Iyer V.N."/>
            <person name="Pollard D.A."/>
            <person name="Sackton T.B."/>
            <person name="Larracuente A.M."/>
            <person name="Singh N.D."/>
            <person name="Abad J.P."/>
            <person name="Abt D.N."/>
            <person name="Adryan B."/>
            <person name="Aguade M."/>
            <person name="Akashi H."/>
            <person name="Anderson W.W."/>
            <person name="Aquadro C.F."/>
            <person name="Ardell D.H."/>
            <person name="Arguello R."/>
            <person name="Artieri C.G."/>
            <person name="Barbash D.A."/>
            <person name="Barker D."/>
            <person name="Barsanti P."/>
            <person name="Batterham P."/>
            <person name="Batzoglou S."/>
            <person name="Begun D."/>
            <person name="Bhutkar A."/>
            <person name="Blanco E."/>
            <person name="Bosak S.A."/>
            <person name="Bradley R.K."/>
            <person name="Brand A.D."/>
            <person name="Brent M.R."/>
            <person name="Brooks A.N."/>
            <person name="Brown R.H."/>
            <person name="Butlin R.K."/>
            <person name="Caggese C."/>
            <person name="Calvi B.R."/>
            <person name="Bernardo de Carvalho A."/>
            <person name="Caspi A."/>
            <person name="Castrezana S."/>
            <person name="Celniker S.E."/>
            <person name="Chang J.L."/>
            <person name="Chapple C."/>
            <person name="Chatterji S."/>
            <person name="Chinwalla A."/>
            <person name="Civetta A."/>
            <person name="Clifton S.W."/>
            <person name="Comeron J.M."/>
            <person name="Costello J.C."/>
            <person name="Coyne J.A."/>
            <person name="Daub J."/>
            <person name="David R.G."/>
            <person name="Delcher A.L."/>
            <person name="Delehaunty K."/>
            <person name="Do C.B."/>
            <person name="Ebling H."/>
            <person name="Edwards K."/>
            <person name="Eickbush T."/>
            <person name="Evans J.D."/>
            <person name="Filipski A."/>
            <person name="Findeiss S."/>
            <person name="Freyhult E."/>
            <person name="Fulton L."/>
            <person name="Fulton R."/>
            <person name="Garcia A.C."/>
            <person name="Gardiner A."/>
            <person name="Garfield D.A."/>
            <person name="Garvin B.E."/>
            <person name="Gibson G."/>
            <person name="Gilbert D."/>
            <person name="Gnerre S."/>
            <person name="Godfrey J."/>
            <person name="Good R."/>
            <person name="Gotea V."/>
            <person name="Gravely B."/>
            <person name="Greenberg A.J."/>
            <person name="Griffiths-Jones S."/>
            <person name="Gross S."/>
            <person name="Guigo R."/>
            <person name="Gustafson E.A."/>
            <person name="Haerty W."/>
            <person name="Hahn M.W."/>
            <person name="Halligan D.L."/>
            <person name="Halpern A.L."/>
            <person name="Halter G.M."/>
            <person name="Han M.V."/>
            <person name="Heger A."/>
            <person name="Hillier L."/>
            <person name="Hinrichs A.S."/>
            <person name="Holmes I."/>
            <person name="Hoskins R.A."/>
            <person name="Hubisz M.J."/>
            <person name="Hultmark D."/>
            <person name="Huntley M.A."/>
            <person name="Jaffe D.B."/>
            <person name="Jagadeeshan S."/>
            <person name="Jeck W.R."/>
            <person name="Johnson J."/>
            <person name="Jones C.D."/>
            <person name="Jordan W.C."/>
            <person name="Karpen G.H."/>
            <person name="Kataoka E."/>
            <person name="Keightley P.D."/>
            <person name="Kheradpour P."/>
            <person name="Kirkness E.F."/>
            <person name="Koerich L.B."/>
            <person name="Kristiansen K."/>
            <person name="Kudrna D."/>
            <person name="Kulathinal R.J."/>
            <person name="Kumar S."/>
            <person name="Kwok R."/>
            <person name="Lander E."/>
            <person name="Langley C.H."/>
            <person name="Lapoint R."/>
            <person name="Lazzaro B.P."/>
            <person name="Lee S.J."/>
            <person name="Levesque L."/>
            <person name="Li R."/>
            <person name="Lin C.F."/>
            <person name="Lin M.F."/>
            <person name="Lindblad-Toh K."/>
            <person name="Llopart A."/>
            <person name="Long M."/>
            <person name="Low L."/>
            <person name="Lozovsky E."/>
            <person name="Lu J."/>
            <person name="Luo M."/>
            <person name="Machado C.A."/>
            <person name="Makalowski W."/>
            <person name="Marzo M."/>
            <person name="Matsuda M."/>
            <person name="Matzkin L."/>
            <person name="McAllister B."/>
            <person name="McBride C.S."/>
            <person name="McKernan B."/>
            <person name="McKernan K."/>
            <person name="Mendez-Lago M."/>
            <person name="Minx P."/>
            <person name="Mollenhauer M.U."/>
            <person name="Montooth K."/>
            <person name="Mount S.M."/>
            <person name="Mu X."/>
            <person name="Myers E."/>
            <person name="Negre B."/>
            <person name="Newfeld S."/>
            <person name="Nielsen R."/>
            <person name="Noor M.A."/>
            <person name="O'Grady P."/>
            <person name="Pachter L."/>
            <person name="Papaceit M."/>
            <person name="Parisi M.J."/>
            <person name="Parisi M."/>
            <person name="Parts L."/>
            <person name="Pedersen J.S."/>
            <person name="Pesole G."/>
            <person name="Phillippy A.M."/>
            <person name="Ponting C.P."/>
            <person name="Pop M."/>
            <person name="Porcelli D."/>
            <person name="Powell J.R."/>
            <person name="Prohaska S."/>
            <person name="Pruitt K."/>
            <person name="Puig M."/>
            <person name="Quesneville H."/>
            <person name="Ram K.R."/>
            <person name="Rand D."/>
            <person name="Rasmussen M.D."/>
            <person name="Reed L.K."/>
            <person name="Reenan R."/>
            <person name="Reily A."/>
            <person name="Remington K.A."/>
            <person name="Rieger T.T."/>
            <person name="Ritchie M.G."/>
            <person name="Robin C."/>
            <person name="Rogers Y.H."/>
            <person name="Rohde C."/>
            <person name="Rozas J."/>
            <person name="Rubenfield M.J."/>
            <person name="Ruiz A."/>
            <person name="Russo S."/>
            <person name="Salzberg S.L."/>
            <person name="Sanchez-Gracia A."/>
            <person name="Saranga D.J."/>
            <person name="Sato H."/>
            <person name="Schaeffer S.W."/>
            <person name="Schatz M.C."/>
            <person name="Schlenke T."/>
            <person name="Schwartz R."/>
            <person name="Segarra C."/>
            <person name="Singh R.S."/>
            <person name="Sirot L."/>
            <person name="Sirota M."/>
            <person name="Sisneros N.B."/>
            <person name="Smith C.D."/>
            <person name="Smith T.F."/>
            <person name="Spieth J."/>
            <person name="Stage D.E."/>
            <person name="Stark A."/>
            <person name="Stephan W."/>
            <person name="Strausberg R.L."/>
            <person name="Strempel S."/>
            <person name="Sturgill D."/>
            <person name="Sutton G."/>
            <person name="Sutton G.G."/>
            <person name="Tao W."/>
            <person name="Teichmann S."/>
            <person name="Tobari Y.N."/>
            <person name="Tomimura Y."/>
            <person name="Tsolas J.M."/>
            <person name="Valente V.L."/>
            <person name="Venter E."/>
            <person name="Venter J.C."/>
            <person name="Vicario S."/>
            <person name="Vieira F.G."/>
            <person name="Vilella A.J."/>
            <person name="Villasante A."/>
            <person name="Walenz B."/>
            <person name="Wang J."/>
            <person name="Wasserman M."/>
            <person name="Watts T."/>
            <person name="Wilson D."/>
            <person name="Wilson R.K."/>
            <person name="Wing R.A."/>
            <person name="Wolfner M.F."/>
            <person name="Wong A."/>
            <person name="Wong G.K."/>
            <person name="Wu C.I."/>
            <person name="Wu G."/>
            <person name="Yamamoto D."/>
            <person name="Yang H.P."/>
            <person name="Yang S.P."/>
            <person name="Yorke J.A."/>
            <person name="Yoshida K."/>
            <person name="Zdobnov E."/>
            <person name="Zhang P."/>
            <person name="Zhang Y."/>
            <person name="Zimin A.V."/>
            <person name="Baldwin J."/>
            <person name="Abdouelleil A."/>
            <person name="Abdulkadir J."/>
            <person name="Abebe A."/>
            <person name="Abera B."/>
            <person name="Abreu J."/>
            <person name="Acer S.C."/>
            <person name="Aftuck L."/>
            <person name="Alexander A."/>
            <person name="An P."/>
            <person name="Anderson E."/>
            <person name="Anderson S."/>
            <person name="Arachi H."/>
            <person name="Azer M."/>
            <person name="Bachantsang P."/>
            <person name="Barry A."/>
            <person name="Bayul T."/>
            <person name="Berlin A."/>
            <person name="Bessette D."/>
            <person name="Bloom T."/>
            <person name="Blye J."/>
            <person name="Boguslavskiy L."/>
            <person name="Bonnet C."/>
            <person name="Boukhgalter B."/>
            <person name="Bourzgui I."/>
            <person name="Brown A."/>
            <person name="Cahill P."/>
            <person name="Channer S."/>
            <person name="Cheshatsang Y."/>
            <person name="Chuda L."/>
            <person name="Citroen M."/>
            <person name="Collymore A."/>
            <person name="Cooke P."/>
            <person name="Costello M."/>
            <person name="D'Aco K."/>
            <person name="Daza R."/>
            <person name="De Haan G."/>
            <person name="DeGray S."/>
            <person name="DeMaso C."/>
            <person name="Dhargay N."/>
            <person name="Dooley K."/>
            <person name="Dooley E."/>
            <person name="Doricent M."/>
            <person name="Dorje P."/>
            <person name="Dorjee K."/>
            <person name="Dupes A."/>
            <person name="Elong R."/>
            <person name="Falk J."/>
            <person name="Farina A."/>
            <person name="Faro S."/>
            <person name="Ferguson D."/>
            <person name="Fisher S."/>
            <person name="Foley C.D."/>
            <person name="Franke A."/>
            <person name="Friedrich D."/>
            <person name="Gadbois L."/>
            <person name="Gearin G."/>
            <person name="Gearin C.R."/>
            <person name="Giannoukos G."/>
            <person name="Goode T."/>
            <person name="Graham J."/>
            <person name="Grandbois E."/>
            <person name="Grewal S."/>
            <person name="Gyaltsen K."/>
            <person name="Hafez N."/>
            <person name="Hagos B."/>
            <person name="Hall J."/>
            <person name="Henson C."/>
            <person name="Hollinger A."/>
            <person name="Honan T."/>
            <person name="Huard M.D."/>
            <person name="Hughes L."/>
            <person name="Hurhula B."/>
            <person name="Husby M.E."/>
            <person name="Kamat A."/>
            <person name="Kanga B."/>
            <person name="Kashin S."/>
            <person name="Khazanovich D."/>
            <person name="Kisner P."/>
            <person name="Lance K."/>
            <person name="Lara M."/>
            <person name="Lee W."/>
            <person name="Lennon N."/>
            <person name="Letendre F."/>
            <person name="LeVine R."/>
            <person name="Lipovsky A."/>
            <person name="Liu X."/>
            <person name="Liu J."/>
            <person name="Liu S."/>
            <person name="Lokyitsang T."/>
            <person name="Lokyitsang Y."/>
            <person name="Lubonja R."/>
            <person name="Lui A."/>
            <person name="MacDonald P."/>
            <person name="Magnisalis V."/>
            <person name="Maru K."/>
            <person name="Matthews C."/>
            <person name="McCusker W."/>
            <person name="McDonough S."/>
            <person name="Mehta T."/>
            <person name="Meldrim J."/>
            <person name="Meneus L."/>
            <person name="Mihai O."/>
            <person name="Mihalev A."/>
            <person name="Mihova T."/>
            <person name="Mittelman R."/>
            <person name="Mlenga V."/>
            <person name="Montmayeur A."/>
            <person name="Mulrain L."/>
            <person name="Navidi A."/>
            <person name="Naylor J."/>
            <person name="Negash T."/>
            <person name="Nguyen T."/>
            <person name="Nguyen N."/>
            <person name="Nicol R."/>
            <person name="Norbu C."/>
            <person name="Norbu N."/>
            <person name="Novod N."/>
            <person name="O'Neill B."/>
            <person name="Osman S."/>
            <person name="Markiewicz E."/>
            <person name="Oyono O.L."/>
            <person name="Patti C."/>
            <person name="Phunkhang P."/>
            <person name="Pierre F."/>
            <person name="Priest M."/>
            <person name="Raghuraman S."/>
            <person name="Rege F."/>
            <person name="Reyes R."/>
            <person name="Rise C."/>
            <person name="Rogov P."/>
            <person name="Ross K."/>
            <person name="Ryan E."/>
            <person name="Settipalli S."/>
            <person name="Shea T."/>
            <person name="Sherpa N."/>
            <person name="Shi L."/>
            <person name="Shih D."/>
            <person name="Sparrow T."/>
            <person name="Spaulding J."/>
            <person name="Stalker J."/>
            <person name="Stange-Thomann N."/>
            <person name="Stavropoulos S."/>
            <person name="Stone C."/>
            <person name="Strader C."/>
            <person name="Tesfaye S."/>
            <person name="Thomson T."/>
            <person name="Thoulutsang Y."/>
            <person name="Thoulutsang D."/>
            <person name="Topham K."/>
            <person name="Topping I."/>
            <person name="Tsamla T."/>
            <person name="Vassiliev H."/>
            <person name="Vo A."/>
            <person name="Wangchuk T."/>
            <person name="Wangdi T."/>
            <person name="Weiand M."/>
            <person name="Wilkinson J."/>
            <person name="Wilson A."/>
            <person name="Yadav S."/>
            <person name="Young G."/>
            <person name="Yu Q."/>
            <person name="Zembek L."/>
            <person name="Zhong D."/>
            <person name="Zimmer A."/>
            <person name="Zwirko Z."/>
            <person name="Jaffe D.B."/>
            <person name="Alvarez P."/>
            <person name="Brockman W."/>
            <person name="Butler J."/>
            <person name="Chin C."/>
            <person name="Gnerre S."/>
            <person name="Grabherr M."/>
            <person name="Kleber M."/>
            <person name="Mauceli E."/>
            <person name="MacCallum I."/>
        </authorList>
    </citation>
    <scope>NUCLEOTIDE SEQUENCE [LARGE SCALE GENOMIC DNA]</scope>
    <source>
        <strain evidence="5">MSH-3 / Tucson 14011-0111.49</strain>
    </source>
</reference>
<dbReference type="PANTHER" id="PTHR46399">
    <property type="entry name" value="B30.2/SPRY DOMAIN-CONTAINING PROTEIN"/>
    <property type="match status" value="1"/>
</dbReference>
<evidence type="ECO:0000313" key="5">
    <source>
        <dbReference type="Proteomes" id="UP000008744"/>
    </source>
</evidence>
<dbReference type="EMBL" id="CH479183">
    <property type="protein sequence ID" value="EDW35615.1"/>
    <property type="molecule type" value="Genomic_DNA"/>
</dbReference>
<dbReference type="PhylomeDB" id="B4GGJ5"/>
<evidence type="ECO:0000259" key="3">
    <source>
        <dbReference type="PROSITE" id="PS50919"/>
    </source>
</evidence>
<feature type="domain" description="MIR" evidence="3">
    <location>
        <begin position="94"/>
        <end position="148"/>
    </location>
</feature>
<dbReference type="GO" id="GO:0030018">
    <property type="term" value="C:Z disc"/>
    <property type="evidence" value="ECO:0007669"/>
    <property type="project" value="TreeGrafter"/>
</dbReference>
<dbReference type="AlphaFoldDB" id="B4GGJ5"/>
<accession>B4GGJ5</accession>
<dbReference type="Pfam" id="PF00622">
    <property type="entry name" value="SPRY"/>
    <property type="match status" value="1"/>
</dbReference>
<dbReference type="Gene3D" id="2.80.10.50">
    <property type="match status" value="2"/>
</dbReference>
<dbReference type="HOGENOM" id="CLU_272656_0_0_1"/>
<dbReference type="GO" id="GO:0005219">
    <property type="term" value="F:ryanodine-sensitive calcium-release channel activity"/>
    <property type="evidence" value="ECO:0007669"/>
    <property type="project" value="InterPro"/>
</dbReference>
<dbReference type="PANTHER" id="PTHR46399:SF8">
    <property type="entry name" value="B30.2_SPRY DOMAIN-CONTAINING PROTEIN"/>
    <property type="match status" value="1"/>
</dbReference>
<dbReference type="Gene3D" id="2.60.120.920">
    <property type="match status" value="2"/>
</dbReference>
<dbReference type="Pfam" id="PF01365">
    <property type="entry name" value="RYDR_ITPR"/>
    <property type="match status" value="1"/>
</dbReference>
<evidence type="ECO:0000256" key="1">
    <source>
        <dbReference type="ARBA" id="ARBA00022737"/>
    </source>
</evidence>
<dbReference type="InterPro" id="IPR043136">
    <property type="entry name" value="B30.2/SPRY_sf"/>
</dbReference>
<name>B4GGJ5_DROPE</name>
<dbReference type="InterPro" id="IPR015925">
    <property type="entry name" value="Ryanodine_IP3_receptor"/>
</dbReference>
<dbReference type="Pfam" id="PF08709">
    <property type="entry name" value="Ins145_P3_rec"/>
    <property type="match status" value="1"/>
</dbReference>
<organism evidence="5">
    <name type="scientific">Drosophila persimilis</name>
    <name type="common">Fruit fly</name>
    <dbReference type="NCBI Taxonomy" id="7234"/>
    <lineage>
        <taxon>Eukaryota</taxon>
        <taxon>Metazoa</taxon>
        <taxon>Ecdysozoa</taxon>
        <taxon>Arthropoda</taxon>
        <taxon>Hexapoda</taxon>
        <taxon>Insecta</taxon>
        <taxon>Pterygota</taxon>
        <taxon>Neoptera</taxon>
        <taxon>Endopterygota</taxon>
        <taxon>Diptera</taxon>
        <taxon>Brachycera</taxon>
        <taxon>Muscomorpha</taxon>
        <taxon>Ephydroidea</taxon>
        <taxon>Drosophilidae</taxon>
        <taxon>Drosophila</taxon>
        <taxon>Sophophora</taxon>
    </lineage>
</organism>
<feature type="compositionally biased region" description="Polar residues" evidence="2">
    <location>
        <begin position="974"/>
        <end position="992"/>
    </location>
</feature>
<feature type="region of interest" description="Disordered" evidence="2">
    <location>
        <begin position="865"/>
        <end position="893"/>
    </location>
</feature>
<sequence length="1184" mass="131698">MAEAEGGSEQDDVSFLRTEDMVTLSCTATGERVCLAAEGFGNRHCFLENIADKNVPPDLSQCVFVIEQALSVRALQELVTAAGSETGKGTGSGHRTLLYGNAILLRHHNSDMYLACLSTSSSNDKLSFDVGLQEHSQGEACWWTVHPASKQRSEGEKVRVGDDLILVSVATERYLHTTKENEQSIVNASFHVTHWSVQPYGTGISRMKYVGYVFGGDVLRFFHGGDECLTIPSTWGREAGQNIVVYEGGVVMAQARSLWRLELARTKWTGGFINWYHPMRIRHITTGRYLGVNDSNELILVKKEEASIATTTFCLRQEKDDEKKVLEDKDLEVIGSPIIKYGDTTVIVQHCETSLWLSYKSYETKKKGVGKVEEKQAILHEEGKMDDCLDFSRSQEEESKTARVIRKCSSLFTQFITALETLQSNRRHSVFFQKVNLNEMVMCLEDLINYFSQPEDDMEHEEKQNRFRALRNRQDLFQEEGVLNLILEAIDKINIITSQGFLASFLAGDETGQSWDLISTYLYQLLAAIIKGNHTNCAQFANSNRLNWLFSRLGSQASSEGSGMLDVLHCVLIDSPEALNMMRDEHIKVIISLLEKHGRDPKVLDVLCSLCVGNGVAVRSSQNNICDFLLPGKNLLLQTLLVDHVASIRPNIFVGRVDGSSMYQKWYFEITMDHIEQTTHMMPHLRIGWANTSGYLPYPGGGKKWGGNGVGDDLYSFGFDGAYLWTGGRKSLVVDAITEEPYIPKGRCHWRGHRSVSARHHVHFQWSQGARLLPGLQSGRHVLSGDELLLEAELSLPVWRRSWPPEVCSTHGLLSAGAVSDAAPDPQPGSVLLLWKSQQERLGRSLAHRGRHGVCAQARGHLGRDPAQLCGPNQRETGGEHSRNVGPQQDRSGVVVGRTSRRLPSHSPVPYAVREAAGSREALRQSIGCSNTQVTKMHAGSIEHFGVRYEAGDVIGCFIDVKEQTITRFSERGQSLQLQSPSGGYEQPNAQQGDAEYGRTSSGELPRHLGQEEERGAQWLRRCHPSTAGAVRSAHGQGEKEGSRTIAGVPQVHAVPGIQAAQIDHPQQQSKNVYRSVVSIQRKRAVIACFRQTSLHSLPRSWCRFRGGGRREEHARCRVHVRTLPVHPAHLRGPQFGEENGISFWACCETQSRTGNDRTTRAFGGTLLTNPFKGRSGFNPGRSC</sequence>
<dbReference type="SMART" id="SM00472">
    <property type="entry name" value="MIR"/>
    <property type="match status" value="4"/>
</dbReference>
<gene>
    <name evidence="4" type="primary">Dper\GL17126</name>
    <name evidence="4" type="ORF">Dper_GL17126</name>
</gene>
<dbReference type="GO" id="GO:0034704">
    <property type="term" value="C:calcium channel complex"/>
    <property type="evidence" value="ECO:0007669"/>
    <property type="project" value="TreeGrafter"/>
</dbReference>
<feature type="region of interest" description="Disordered" evidence="2">
    <location>
        <begin position="974"/>
        <end position="1006"/>
    </location>
</feature>
<dbReference type="eggNOG" id="KOG2243">
    <property type="taxonomic scope" value="Eukaryota"/>
</dbReference>
<dbReference type="InterPro" id="IPR000699">
    <property type="entry name" value="RIH_dom"/>
</dbReference>
<dbReference type="Proteomes" id="UP000008744">
    <property type="component" value="Unassembled WGS sequence"/>
</dbReference>
<dbReference type="GO" id="GO:0006941">
    <property type="term" value="P:striated muscle contraction"/>
    <property type="evidence" value="ECO:0007669"/>
    <property type="project" value="TreeGrafter"/>
</dbReference>
<dbReference type="InterPro" id="IPR036300">
    <property type="entry name" value="MIR_dom_sf"/>
</dbReference>
<dbReference type="Pfam" id="PF02815">
    <property type="entry name" value="MIR"/>
    <property type="match status" value="1"/>
</dbReference>
<dbReference type="SUPFAM" id="SSF82109">
    <property type="entry name" value="MIR domain"/>
    <property type="match status" value="2"/>
</dbReference>
<protein>
    <submittedName>
        <fullName evidence="4">GL17126</fullName>
    </submittedName>
</protein>
<dbReference type="FunFam" id="2.80.10.50:FF:000022">
    <property type="entry name" value="Ryanodine receptor, isoform E"/>
    <property type="match status" value="1"/>
</dbReference>
<dbReference type="GO" id="GO:0042383">
    <property type="term" value="C:sarcolemma"/>
    <property type="evidence" value="ECO:0007669"/>
    <property type="project" value="TreeGrafter"/>
</dbReference>